<gene>
    <name evidence="1" type="ORF">TT172_LOCUS7346</name>
</gene>
<dbReference type="Proteomes" id="UP000289323">
    <property type="component" value="Unassembled WGS sequence"/>
</dbReference>
<evidence type="ECO:0000313" key="1">
    <source>
        <dbReference type="EMBL" id="SPQ24927.1"/>
    </source>
</evidence>
<proteinExistence type="predicted"/>
<sequence length="11" mass="1306">MRAFELELSPN</sequence>
<protein>
    <submittedName>
        <fullName evidence="1">31c4d89c-fb5b-4832-a7db-b4a82cd20366</fullName>
    </submittedName>
</protein>
<accession>A0A446BR08</accession>
<reference evidence="1 2" key="1">
    <citation type="submission" date="2018-04" db="EMBL/GenBank/DDBJ databases">
        <authorList>
            <person name="Huttner S."/>
            <person name="Dainat J."/>
        </authorList>
    </citation>
    <scope>NUCLEOTIDE SEQUENCE [LARGE SCALE GENOMIC DNA]</scope>
</reference>
<evidence type="ECO:0000313" key="2">
    <source>
        <dbReference type="Proteomes" id="UP000289323"/>
    </source>
</evidence>
<dbReference type="EMBL" id="OUUZ01000013">
    <property type="protein sequence ID" value="SPQ24927.1"/>
    <property type="molecule type" value="Genomic_DNA"/>
</dbReference>
<organism evidence="1 2">
    <name type="scientific">Thermothielavioides terrestris</name>
    <dbReference type="NCBI Taxonomy" id="2587410"/>
    <lineage>
        <taxon>Eukaryota</taxon>
        <taxon>Fungi</taxon>
        <taxon>Dikarya</taxon>
        <taxon>Ascomycota</taxon>
        <taxon>Pezizomycotina</taxon>
        <taxon>Sordariomycetes</taxon>
        <taxon>Sordariomycetidae</taxon>
        <taxon>Sordariales</taxon>
        <taxon>Chaetomiaceae</taxon>
        <taxon>Thermothielavioides</taxon>
    </lineage>
</organism>
<name>A0A446BR08_9PEZI</name>